<dbReference type="InterPro" id="IPR007867">
    <property type="entry name" value="GMC_OxRtase_C"/>
</dbReference>
<dbReference type="EMBL" id="DF977446">
    <property type="protein sequence ID" value="GAP82846.1"/>
    <property type="molecule type" value="Genomic_DNA"/>
</dbReference>
<keyword evidence="5" id="KW-1185">Reference proteome</keyword>
<dbReference type="GO" id="GO:0050660">
    <property type="term" value="F:flavin adenine dinucleotide binding"/>
    <property type="evidence" value="ECO:0007669"/>
    <property type="project" value="InterPro"/>
</dbReference>
<comment type="similarity">
    <text evidence="1">Belongs to the GMC oxidoreductase family.</text>
</comment>
<evidence type="ECO:0000256" key="2">
    <source>
        <dbReference type="PIRSR" id="PIRSR000137-2"/>
    </source>
</evidence>
<gene>
    <name evidence="4" type="ORF">SAMD00023353_0103770</name>
</gene>
<accession>A0A1S7UIQ3</accession>
<keyword evidence="2" id="KW-0274">FAD</keyword>
<dbReference type="PROSITE" id="PS00624">
    <property type="entry name" value="GMC_OXRED_2"/>
    <property type="match status" value="1"/>
</dbReference>
<dbReference type="PANTHER" id="PTHR11552:SF210">
    <property type="entry name" value="GLUCOSE-METHANOL-CHOLINE OXIDOREDUCTASE N-TERMINAL DOMAIN-CONTAINING PROTEIN-RELATED"/>
    <property type="match status" value="1"/>
</dbReference>
<reference evidence="4" key="1">
    <citation type="submission" date="2016-03" db="EMBL/GenBank/DDBJ databases">
        <title>Draft genome sequence of Rosellinia necatrix.</title>
        <authorList>
            <person name="Kanematsu S."/>
        </authorList>
    </citation>
    <scope>NUCLEOTIDE SEQUENCE [LARGE SCALE GENOMIC DNA]</scope>
    <source>
        <strain evidence="4">W97</strain>
    </source>
</reference>
<dbReference type="Pfam" id="PF00732">
    <property type="entry name" value="GMC_oxred_N"/>
    <property type="match status" value="1"/>
</dbReference>
<dbReference type="Proteomes" id="UP000054516">
    <property type="component" value="Unassembled WGS sequence"/>
</dbReference>
<dbReference type="SUPFAM" id="SSF51905">
    <property type="entry name" value="FAD/NAD(P)-binding domain"/>
    <property type="match status" value="1"/>
</dbReference>
<organism evidence="4">
    <name type="scientific">Rosellinia necatrix</name>
    <name type="common">White root-rot fungus</name>
    <dbReference type="NCBI Taxonomy" id="77044"/>
    <lineage>
        <taxon>Eukaryota</taxon>
        <taxon>Fungi</taxon>
        <taxon>Dikarya</taxon>
        <taxon>Ascomycota</taxon>
        <taxon>Pezizomycotina</taxon>
        <taxon>Sordariomycetes</taxon>
        <taxon>Xylariomycetidae</taxon>
        <taxon>Xylariales</taxon>
        <taxon>Xylariaceae</taxon>
        <taxon>Rosellinia</taxon>
    </lineage>
</organism>
<dbReference type="SUPFAM" id="SSF54373">
    <property type="entry name" value="FAD-linked reductases, C-terminal domain"/>
    <property type="match status" value="1"/>
</dbReference>
<comment type="cofactor">
    <cofactor evidence="2">
        <name>FAD</name>
        <dbReference type="ChEBI" id="CHEBI:57692"/>
    </cofactor>
</comment>
<keyword evidence="2" id="KW-0285">Flavoprotein</keyword>
<dbReference type="InterPro" id="IPR036188">
    <property type="entry name" value="FAD/NAD-bd_sf"/>
</dbReference>
<dbReference type="STRING" id="77044.A0A1S7UIQ3"/>
<dbReference type="PIRSF" id="PIRSF000137">
    <property type="entry name" value="Alcohol_oxidase"/>
    <property type="match status" value="1"/>
</dbReference>
<name>A0A1S7UIQ3_ROSNE</name>
<dbReference type="InterPro" id="IPR012132">
    <property type="entry name" value="GMC_OxRdtase"/>
</dbReference>
<dbReference type="Pfam" id="PF05199">
    <property type="entry name" value="GMC_oxred_C"/>
    <property type="match status" value="1"/>
</dbReference>
<dbReference type="AlphaFoldDB" id="A0A1S7UIQ3"/>
<evidence type="ECO:0000259" key="3">
    <source>
        <dbReference type="PROSITE" id="PS00624"/>
    </source>
</evidence>
<evidence type="ECO:0000313" key="5">
    <source>
        <dbReference type="Proteomes" id="UP000054516"/>
    </source>
</evidence>
<dbReference type="OMA" id="AHHFTGT"/>
<dbReference type="InterPro" id="IPR000172">
    <property type="entry name" value="GMC_OxRdtase_N"/>
</dbReference>
<dbReference type="Gene3D" id="3.30.560.10">
    <property type="entry name" value="Glucose Oxidase, domain 3"/>
    <property type="match status" value="1"/>
</dbReference>
<evidence type="ECO:0000313" key="4">
    <source>
        <dbReference type="EMBL" id="GAP82846.1"/>
    </source>
</evidence>
<dbReference type="Gene3D" id="3.50.50.60">
    <property type="entry name" value="FAD/NAD(P)-binding domain"/>
    <property type="match status" value="1"/>
</dbReference>
<feature type="domain" description="Glucose-methanol-choline oxidoreductase N-terminal" evidence="3">
    <location>
        <begin position="282"/>
        <end position="296"/>
    </location>
</feature>
<sequence>MPAETNTFDVVIVGGGTAGLVVASRLSEDPALDVLVLEAGLDLPGLPAQLTQAVLTPAANSQLHKTPVDWDLKTVPQTSLNGRALSLPQGKMLGGSSGLNGLSFTTSTQAVVDGWAALGNPGWEWSSFSQSLAETYTVAKAPPSAATRGGNGSQGPLKVAFADDYASGWPKVWADTIESLGFPGAQDTLTSPAAGGLMIPDTVDPTIGIRSYAANAYLSPQIRGRGNLTVLTGAKVKKVILSKPSYGDRDGDVVATGVEYTESTTGTTKTATARREVVVAAGTFGSPQILEFSGIGDARRLGADRVVVDIPGVGENLQNHPMTTVSFEVTDTAPPTKDVFLRAALRQDREVLGRAMGEYMEHRTGPFASSGVTSAAQLPLPGLDTPAGKKDFERLLGDIPGATSGNNPFAAAHERFVRSLLSSPSEASGYYILGPAYAAFNPDGTSAPPPLDGSEDNYITVVCMLAHPLSRGSVHVVGAGADQRLAIDPRFLSHPLDVEVMARHVQFIEQGLATTEPLARWLKPDGKRAIGAPGAGALTDLDAAKEFIKNRAVAAHHYTGSCAMLPREMGGVVDPQLRVYGTANLRVCDASIIPLTPRSNPQATVYGVAEHGAKLIRSSLFSG</sequence>
<dbReference type="GO" id="GO:0016614">
    <property type="term" value="F:oxidoreductase activity, acting on CH-OH group of donors"/>
    <property type="evidence" value="ECO:0007669"/>
    <property type="project" value="InterPro"/>
</dbReference>
<protein>
    <submittedName>
        <fullName evidence="4">Putative GMC oxidoreductase</fullName>
    </submittedName>
</protein>
<proteinExistence type="inferred from homology"/>
<dbReference type="PANTHER" id="PTHR11552">
    <property type="entry name" value="GLUCOSE-METHANOL-CHOLINE GMC OXIDOREDUCTASE"/>
    <property type="match status" value="1"/>
</dbReference>
<feature type="binding site" evidence="2">
    <location>
        <position position="236"/>
    </location>
    <ligand>
        <name>FAD</name>
        <dbReference type="ChEBI" id="CHEBI:57692"/>
    </ligand>
</feature>
<evidence type="ECO:0000256" key="1">
    <source>
        <dbReference type="ARBA" id="ARBA00010790"/>
    </source>
</evidence>
<feature type="binding site" evidence="2">
    <location>
        <begin position="601"/>
        <end position="602"/>
    </location>
    <ligand>
        <name>FAD</name>
        <dbReference type="ChEBI" id="CHEBI:57692"/>
    </ligand>
</feature>
<dbReference type="OrthoDB" id="269227at2759"/>